<name>E6QC67_9ZZZZ</name>
<proteinExistence type="inferred from homology"/>
<evidence type="ECO:0000256" key="3">
    <source>
        <dbReference type="ARBA" id="ARBA00022448"/>
    </source>
</evidence>
<feature type="region of interest" description="Disordered" evidence="9">
    <location>
        <begin position="1"/>
        <end position="20"/>
    </location>
</feature>
<evidence type="ECO:0000256" key="1">
    <source>
        <dbReference type="ARBA" id="ARBA00004170"/>
    </source>
</evidence>
<dbReference type="GO" id="GO:0016787">
    <property type="term" value="F:hydrolase activity"/>
    <property type="evidence" value="ECO:0007669"/>
    <property type="project" value="UniProtKB-KW"/>
</dbReference>
<evidence type="ECO:0000256" key="2">
    <source>
        <dbReference type="ARBA" id="ARBA00007681"/>
    </source>
</evidence>
<dbReference type="Gene3D" id="3.40.1380.10">
    <property type="match status" value="1"/>
</dbReference>
<evidence type="ECO:0000256" key="7">
    <source>
        <dbReference type="ARBA" id="ARBA00023196"/>
    </source>
</evidence>
<comment type="similarity">
    <text evidence="2">Belongs to the ATPase gamma chain family.</text>
</comment>
<dbReference type="InterPro" id="IPR035968">
    <property type="entry name" value="ATP_synth_F1_ATPase_gsu"/>
</dbReference>
<dbReference type="GO" id="GO:0045259">
    <property type="term" value="C:proton-transporting ATP synthase complex"/>
    <property type="evidence" value="ECO:0007669"/>
    <property type="project" value="UniProtKB-KW"/>
</dbReference>
<dbReference type="SUPFAM" id="SSF52943">
    <property type="entry name" value="ATP synthase (F1-ATPase), gamma subunit"/>
    <property type="match status" value="1"/>
</dbReference>
<keyword evidence="8" id="KW-0066">ATP synthesis</keyword>
<evidence type="ECO:0000256" key="4">
    <source>
        <dbReference type="ARBA" id="ARBA00022781"/>
    </source>
</evidence>
<evidence type="ECO:0000256" key="9">
    <source>
        <dbReference type="SAM" id="MobiDB-lite"/>
    </source>
</evidence>
<reference evidence="10" key="1">
    <citation type="submission" date="2009-10" db="EMBL/GenBank/DDBJ databases">
        <title>Diversity of trophic interactions inside an arsenic-rich microbial ecosystem.</title>
        <authorList>
            <person name="Bertin P.N."/>
            <person name="Heinrich-Salmeron A."/>
            <person name="Pelletier E."/>
            <person name="Goulhen-Chollet F."/>
            <person name="Arsene-Ploetze F."/>
            <person name="Gallien S."/>
            <person name="Calteau A."/>
            <person name="Vallenet D."/>
            <person name="Casiot C."/>
            <person name="Chane-Woon-Ming B."/>
            <person name="Giloteaux L."/>
            <person name="Barakat M."/>
            <person name="Bonnefoy V."/>
            <person name="Bruneel O."/>
            <person name="Chandler M."/>
            <person name="Cleiss J."/>
            <person name="Duran R."/>
            <person name="Elbaz-Poulichet F."/>
            <person name="Fonknechten N."/>
            <person name="Lauga B."/>
            <person name="Mornico D."/>
            <person name="Ortet P."/>
            <person name="Schaeffer C."/>
            <person name="Siguier P."/>
            <person name="Alexander Thil Smith A."/>
            <person name="Van Dorsselaer A."/>
            <person name="Weissenbach J."/>
            <person name="Medigue C."/>
            <person name="Le Paslier D."/>
        </authorList>
    </citation>
    <scope>NUCLEOTIDE SEQUENCE</scope>
</reference>
<keyword evidence="10" id="KW-0378">Hydrolase</keyword>
<accession>E6QC67</accession>
<gene>
    <name evidence="10" type="primary">atpG</name>
    <name evidence="10" type="ORF">CARN5_1743</name>
</gene>
<keyword evidence="5" id="KW-0406">Ion transport</keyword>
<organism evidence="10">
    <name type="scientific">mine drainage metagenome</name>
    <dbReference type="NCBI Taxonomy" id="410659"/>
    <lineage>
        <taxon>unclassified sequences</taxon>
        <taxon>metagenomes</taxon>
        <taxon>ecological metagenomes</taxon>
    </lineage>
</organism>
<comment type="subcellular location">
    <subcellularLocation>
        <location evidence="1">Membrane</location>
        <topology evidence="1">Peripheral membrane protein</topology>
    </subcellularLocation>
</comment>
<evidence type="ECO:0000313" key="10">
    <source>
        <dbReference type="EMBL" id="CBI04793.1"/>
    </source>
</evidence>
<dbReference type="GO" id="GO:0046933">
    <property type="term" value="F:proton-transporting ATP synthase activity, rotational mechanism"/>
    <property type="evidence" value="ECO:0007669"/>
    <property type="project" value="InterPro"/>
</dbReference>
<dbReference type="Gene3D" id="1.10.287.80">
    <property type="entry name" value="ATP synthase, gamma subunit, helix hairpin domain"/>
    <property type="match status" value="1"/>
</dbReference>
<dbReference type="EMBL" id="CABP01000084">
    <property type="protein sequence ID" value="CBI04793.1"/>
    <property type="molecule type" value="Genomic_DNA"/>
</dbReference>
<evidence type="ECO:0000256" key="6">
    <source>
        <dbReference type="ARBA" id="ARBA00023136"/>
    </source>
</evidence>
<evidence type="ECO:0000256" key="5">
    <source>
        <dbReference type="ARBA" id="ARBA00023065"/>
    </source>
</evidence>
<keyword evidence="4" id="KW-0375">Hydrogen ion transport</keyword>
<dbReference type="AlphaFoldDB" id="E6QC67"/>
<dbReference type="Pfam" id="PF00231">
    <property type="entry name" value="ATP-synt"/>
    <property type="match status" value="1"/>
</dbReference>
<keyword evidence="7" id="KW-0139">CF(1)</keyword>
<comment type="caution">
    <text evidence="10">The sequence shown here is derived from an EMBL/GenBank/DDBJ whole genome shotgun (WGS) entry which is preliminary data.</text>
</comment>
<dbReference type="EC" id="3.6.3.14" evidence="10"/>
<keyword evidence="3" id="KW-0813">Transport</keyword>
<evidence type="ECO:0000256" key="8">
    <source>
        <dbReference type="ARBA" id="ARBA00023310"/>
    </source>
</evidence>
<keyword evidence="6" id="KW-0472">Membrane</keyword>
<dbReference type="InterPro" id="IPR000131">
    <property type="entry name" value="ATP_synth_F1_gsu"/>
</dbReference>
<protein>
    <submittedName>
        <fullName evidence="10">ATP synthase F1, gamma subunit</fullName>
        <ecNumber evidence="10">3.6.3.14</ecNumber>
    </submittedName>
</protein>
<sequence>MGRCRDAMDRQVGQRAEDMSRRREVEQHLLALGDIRSIMNSMKTLAYMETRKLTRFLEAQREVVGQMQAVADDFLGHYPDLLSTTVPQVPQICVLFGSERGFCGDFNESLENALKEPGVGMVHQLVVVGRKLGSRLEQDPRLAAIIDGASVAEEVEEVLLQLIRTLTTLQTQNGPFPLIALYHTPDAQESLLKPLLPPFQQRLHAPRPLPYPPLLNLSPEAFFSGLVEQYLFATLHEIAYVSLMAENQRRLRHLDGAVRHLDEQSAVLARRSNSLRQEEIIEEIEVILLGSVN</sequence>